<feature type="compositionally biased region" description="Low complexity" evidence="1">
    <location>
        <begin position="126"/>
        <end position="136"/>
    </location>
</feature>
<organism evidence="2 3">
    <name type="scientific">Pleurodeles waltl</name>
    <name type="common">Iberian ribbed newt</name>
    <dbReference type="NCBI Taxonomy" id="8319"/>
    <lineage>
        <taxon>Eukaryota</taxon>
        <taxon>Metazoa</taxon>
        <taxon>Chordata</taxon>
        <taxon>Craniata</taxon>
        <taxon>Vertebrata</taxon>
        <taxon>Euteleostomi</taxon>
        <taxon>Amphibia</taxon>
        <taxon>Batrachia</taxon>
        <taxon>Caudata</taxon>
        <taxon>Salamandroidea</taxon>
        <taxon>Salamandridae</taxon>
        <taxon>Pleurodelinae</taxon>
        <taxon>Pleurodeles</taxon>
    </lineage>
</organism>
<name>A0AAV7WBW5_PLEWA</name>
<dbReference type="AlphaFoldDB" id="A0AAV7WBW5"/>
<keyword evidence="3" id="KW-1185">Reference proteome</keyword>
<evidence type="ECO:0000256" key="1">
    <source>
        <dbReference type="SAM" id="MobiDB-lite"/>
    </source>
</evidence>
<reference evidence="2" key="1">
    <citation type="journal article" date="2022" name="bioRxiv">
        <title>Sequencing and chromosome-scale assembly of the giantPleurodeles waltlgenome.</title>
        <authorList>
            <person name="Brown T."/>
            <person name="Elewa A."/>
            <person name="Iarovenko S."/>
            <person name="Subramanian E."/>
            <person name="Araus A.J."/>
            <person name="Petzold A."/>
            <person name="Susuki M."/>
            <person name="Suzuki K.-i.T."/>
            <person name="Hayashi T."/>
            <person name="Toyoda A."/>
            <person name="Oliveira C."/>
            <person name="Osipova E."/>
            <person name="Leigh N.D."/>
            <person name="Simon A."/>
            <person name="Yun M.H."/>
        </authorList>
    </citation>
    <scope>NUCLEOTIDE SEQUENCE</scope>
    <source>
        <strain evidence="2">20211129_DDA</strain>
        <tissue evidence="2">Liver</tissue>
    </source>
</reference>
<proteinExistence type="predicted"/>
<protein>
    <submittedName>
        <fullName evidence="2">Uncharacterized protein</fullName>
    </submittedName>
</protein>
<dbReference type="EMBL" id="JANPWB010000002">
    <property type="protein sequence ID" value="KAJ1210501.1"/>
    <property type="molecule type" value="Genomic_DNA"/>
</dbReference>
<evidence type="ECO:0000313" key="3">
    <source>
        <dbReference type="Proteomes" id="UP001066276"/>
    </source>
</evidence>
<sequence length="152" mass="15815">MAGNHTTGVPYRLRCASPVSGKVSQDPETRGGTMAAPRQLSAAHCITVGFRWPAIAGPTPPKVPTMSMGEGESGGEGGLLGLQWPPACPNHPLRCGLPMSTPPGASGRPVPVSGHSRYARPRLRPTTRPPTIGRTAGTRSLHLPVMLVTSTI</sequence>
<comment type="caution">
    <text evidence="2">The sequence shown here is derived from an EMBL/GenBank/DDBJ whole genome shotgun (WGS) entry which is preliminary data.</text>
</comment>
<dbReference type="Proteomes" id="UP001066276">
    <property type="component" value="Chromosome 1_2"/>
</dbReference>
<feature type="region of interest" description="Disordered" evidence="1">
    <location>
        <begin position="102"/>
        <end position="136"/>
    </location>
</feature>
<evidence type="ECO:0000313" key="2">
    <source>
        <dbReference type="EMBL" id="KAJ1210501.1"/>
    </source>
</evidence>
<accession>A0AAV7WBW5</accession>
<gene>
    <name evidence="2" type="ORF">NDU88_005865</name>
</gene>